<organism evidence="2 3">
    <name type="scientific">Sphagnum troendelagicum</name>
    <dbReference type="NCBI Taxonomy" id="128251"/>
    <lineage>
        <taxon>Eukaryota</taxon>
        <taxon>Viridiplantae</taxon>
        <taxon>Streptophyta</taxon>
        <taxon>Embryophyta</taxon>
        <taxon>Bryophyta</taxon>
        <taxon>Sphagnophytina</taxon>
        <taxon>Sphagnopsida</taxon>
        <taxon>Sphagnales</taxon>
        <taxon>Sphagnaceae</taxon>
        <taxon>Sphagnum</taxon>
    </lineage>
</organism>
<keyword evidence="1" id="KW-0812">Transmembrane</keyword>
<keyword evidence="3" id="KW-1185">Reference proteome</keyword>
<proteinExistence type="predicted"/>
<evidence type="ECO:0000313" key="3">
    <source>
        <dbReference type="Proteomes" id="UP001497512"/>
    </source>
</evidence>
<feature type="transmembrane region" description="Helical" evidence="1">
    <location>
        <begin position="28"/>
        <end position="52"/>
    </location>
</feature>
<evidence type="ECO:0000256" key="1">
    <source>
        <dbReference type="SAM" id="Phobius"/>
    </source>
</evidence>
<reference evidence="2" key="1">
    <citation type="submission" date="2024-02" db="EMBL/GenBank/DDBJ databases">
        <authorList>
            <consortium name="ELIXIR-Norway"/>
            <consortium name="Elixir Norway"/>
        </authorList>
    </citation>
    <scope>NUCLEOTIDE SEQUENCE</scope>
</reference>
<dbReference type="EMBL" id="OZ019896">
    <property type="protein sequence ID" value="CAK9222538.1"/>
    <property type="molecule type" value="Genomic_DNA"/>
</dbReference>
<protein>
    <submittedName>
        <fullName evidence="2">Uncharacterized protein</fullName>
    </submittedName>
</protein>
<accession>A0ABP0UM81</accession>
<sequence length="100" mass="10821">MRFAGFARSTALDGAQLEPEWNGAWSNFTMHVVSFSSSSIVALSILFIHFYCPETKGKTLEEIAKFLSGTATIGSPPLVEMESLHLNNQNGDCVALASQP</sequence>
<name>A0ABP0UM81_9BRYO</name>
<keyword evidence="1" id="KW-1133">Transmembrane helix</keyword>
<dbReference type="InterPro" id="IPR036259">
    <property type="entry name" value="MFS_trans_sf"/>
</dbReference>
<dbReference type="Proteomes" id="UP001497512">
    <property type="component" value="Chromosome 4"/>
</dbReference>
<gene>
    <name evidence="2" type="ORF">CSSPTR1EN2_LOCUS16157</name>
</gene>
<keyword evidence="1" id="KW-0472">Membrane</keyword>
<evidence type="ECO:0000313" key="2">
    <source>
        <dbReference type="EMBL" id="CAK9222538.1"/>
    </source>
</evidence>
<dbReference type="Gene3D" id="1.20.1250.20">
    <property type="entry name" value="MFS general substrate transporter like domains"/>
    <property type="match status" value="1"/>
</dbReference>